<dbReference type="GeneID" id="43660581"/>
<evidence type="ECO:0000313" key="2">
    <source>
        <dbReference type="Proteomes" id="UP000326268"/>
    </source>
</evidence>
<dbReference type="RefSeq" id="XP_031924850.1">
    <property type="nucleotide sequence ID" value="XM_032076135.1"/>
</dbReference>
<dbReference type="Proteomes" id="UP000326268">
    <property type="component" value="Unassembled WGS sequence"/>
</dbReference>
<evidence type="ECO:0000313" key="1">
    <source>
        <dbReference type="EMBL" id="KAE8361769.1"/>
    </source>
</evidence>
<name>A0A5N6ZXY7_9EURO</name>
<organism evidence="1 2">
    <name type="scientific">Aspergillus caelatus</name>
    <dbReference type="NCBI Taxonomy" id="61420"/>
    <lineage>
        <taxon>Eukaryota</taxon>
        <taxon>Fungi</taxon>
        <taxon>Dikarya</taxon>
        <taxon>Ascomycota</taxon>
        <taxon>Pezizomycotina</taxon>
        <taxon>Eurotiomycetes</taxon>
        <taxon>Eurotiomycetidae</taxon>
        <taxon>Eurotiales</taxon>
        <taxon>Aspergillaceae</taxon>
        <taxon>Aspergillus</taxon>
        <taxon>Aspergillus subgen. Circumdati</taxon>
    </lineage>
</organism>
<proteinExistence type="predicted"/>
<keyword evidence="2" id="KW-1185">Reference proteome</keyword>
<sequence>MGRKFLEFYMINLIGFLAKGHIYYEGQPRISAENWLRRISKETDCTQRVSCWQFFCLFPFATSFLLIQNLDDRFMTRLREYKKVWTYTGYAF</sequence>
<accession>A0A5N6ZXY7</accession>
<dbReference type="EMBL" id="ML737724">
    <property type="protein sequence ID" value="KAE8361769.1"/>
    <property type="molecule type" value="Genomic_DNA"/>
</dbReference>
<dbReference type="AlphaFoldDB" id="A0A5N6ZXY7"/>
<gene>
    <name evidence="1" type="ORF">BDV27DRAFT_25364</name>
</gene>
<protein>
    <submittedName>
        <fullName evidence="1">Uncharacterized protein</fullName>
    </submittedName>
</protein>
<reference evidence="1 2" key="1">
    <citation type="submission" date="2019-04" db="EMBL/GenBank/DDBJ databases">
        <title>Friends and foes A comparative genomics studyof 23 Aspergillus species from section Flavi.</title>
        <authorList>
            <consortium name="DOE Joint Genome Institute"/>
            <person name="Kjaerbolling I."/>
            <person name="Vesth T."/>
            <person name="Frisvad J.C."/>
            <person name="Nybo J.L."/>
            <person name="Theobald S."/>
            <person name="Kildgaard S."/>
            <person name="Isbrandt T."/>
            <person name="Kuo A."/>
            <person name="Sato A."/>
            <person name="Lyhne E.K."/>
            <person name="Kogle M.E."/>
            <person name="Wiebenga A."/>
            <person name="Kun R.S."/>
            <person name="Lubbers R.J."/>
            <person name="Makela M.R."/>
            <person name="Barry K."/>
            <person name="Chovatia M."/>
            <person name="Clum A."/>
            <person name="Daum C."/>
            <person name="Haridas S."/>
            <person name="He G."/>
            <person name="LaButti K."/>
            <person name="Lipzen A."/>
            <person name="Mondo S."/>
            <person name="Riley R."/>
            <person name="Salamov A."/>
            <person name="Simmons B.A."/>
            <person name="Magnuson J.K."/>
            <person name="Henrissat B."/>
            <person name="Mortensen U.H."/>
            <person name="Larsen T.O."/>
            <person name="Devries R.P."/>
            <person name="Grigoriev I.V."/>
            <person name="Machida M."/>
            <person name="Baker S.E."/>
            <person name="Andersen M.R."/>
        </authorList>
    </citation>
    <scope>NUCLEOTIDE SEQUENCE [LARGE SCALE GENOMIC DNA]</scope>
    <source>
        <strain evidence="1 2">CBS 763.97</strain>
    </source>
</reference>